<organism evidence="2 3">
    <name type="scientific">Nocardioides luteus</name>
    <dbReference type="NCBI Taxonomy" id="1844"/>
    <lineage>
        <taxon>Bacteria</taxon>
        <taxon>Bacillati</taxon>
        <taxon>Actinomycetota</taxon>
        <taxon>Actinomycetes</taxon>
        <taxon>Propionibacteriales</taxon>
        <taxon>Nocardioidaceae</taxon>
        <taxon>Nocardioides</taxon>
    </lineage>
</organism>
<name>A0ABQ5SQ31_9ACTN</name>
<dbReference type="RefSeq" id="WP_189116971.1">
    <property type="nucleotide sequence ID" value="NZ_BMRK01000002.1"/>
</dbReference>
<dbReference type="EMBL" id="BSEL01000001">
    <property type="protein sequence ID" value="GLJ66267.1"/>
    <property type="molecule type" value="Genomic_DNA"/>
</dbReference>
<evidence type="ECO:0008006" key="4">
    <source>
        <dbReference type="Google" id="ProtNLM"/>
    </source>
</evidence>
<protein>
    <recommendedName>
        <fullName evidence="4">DUF5666 domain-containing protein</fullName>
    </recommendedName>
</protein>
<comment type="caution">
    <text evidence="2">The sequence shown here is derived from an EMBL/GenBank/DDBJ whole genome shotgun (WGS) entry which is preliminary data.</text>
</comment>
<keyword evidence="3" id="KW-1185">Reference proteome</keyword>
<reference evidence="2" key="2">
    <citation type="submission" date="2023-01" db="EMBL/GenBank/DDBJ databases">
        <authorList>
            <person name="Sun Q."/>
            <person name="Evtushenko L."/>
        </authorList>
    </citation>
    <scope>NUCLEOTIDE SEQUENCE</scope>
    <source>
        <strain evidence="2">VKM Ac-1246</strain>
    </source>
</reference>
<feature type="region of interest" description="Disordered" evidence="1">
    <location>
        <begin position="32"/>
        <end position="52"/>
    </location>
</feature>
<proteinExistence type="predicted"/>
<reference evidence="2" key="1">
    <citation type="journal article" date="2014" name="Int. J. Syst. Evol. Microbiol.">
        <title>Complete genome of a new Firmicutes species belonging to the dominant human colonic microbiota ('Ruminococcus bicirculans') reveals two chromosomes and a selective capacity to utilize plant glucans.</title>
        <authorList>
            <consortium name="NISC Comparative Sequencing Program"/>
            <person name="Wegmann U."/>
            <person name="Louis P."/>
            <person name="Goesmann A."/>
            <person name="Henrissat B."/>
            <person name="Duncan S.H."/>
            <person name="Flint H.J."/>
        </authorList>
    </citation>
    <scope>NUCLEOTIDE SEQUENCE</scope>
    <source>
        <strain evidence="2">VKM Ac-1246</strain>
    </source>
</reference>
<sequence>MSSKVLGGLRRSIVLAAVTGGLLVAGAGVASADSSRPIKPQEPGPVGPVTLSGAMAGSDAALTVTTDGAALVISGRAHVQSPVGGAADGVVHRDPPRGVDLGTGPLGFAGGVTGDASSLDAVGTLRVGAERRYFVQEAPRAERP</sequence>
<evidence type="ECO:0000256" key="1">
    <source>
        <dbReference type="SAM" id="MobiDB-lite"/>
    </source>
</evidence>
<gene>
    <name evidence="2" type="ORF">GCM10017579_03030</name>
</gene>
<dbReference type="Proteomes" id="UP001142292">
    <property type="component" value="Unassembled WGS sequence"/>
</dbReference>
<evidence type="ECO:0000313" key="2">
    <source>
        <dbReference type="EMBL" id="GLJ66267.1"/>
    </source>
</evidence>
<evidence type="ECO:0000313" key="3">
    <source>
        <dbReference type="Proteomes" id="UP001142292"/>
    </source>
</evidence>
<accession>A0ABQ5SQ31</accession>